<organism evidence="2 3">
    <name type="scientific">Streptomyces cacaoi</name>
    <dbReference type="NCBI Taxonomy" id="1898"/>
    <lineage>
        <taxon>Bacteria</taxon>
        <taxon>Bacillati</taxon>
        <taxon>Actinomycetota</taxon>
        <taxon>Actinomycetes</taxon>
        <taxon>Kitasatosporales</taxon>
        <taxon>Streptomycetaceae</taxon>
        <taxon>Streptomyces</taxon>
    </lineage>
</organism>
<dbReference type="InterPro" id="IPR029063">
    <property type="entry name" value="SAM-dependent_MTases_sf"/>
</dbReference>
<sequence length="385" mass="41554">MTWEPHAAALADRAAHRHSRWAEPLATTPRHVFVPRWWGRGPDGEWLLRDGAEDPDSWFREAYSDTSLVTRVGRLHADDAADDARPPEGRPTSSATLPSLLVRMYQHALIDDADTVCDVGTGSGYGTALLARRLTSRQVVSLDVDPYLVDAARTRLETVGLTPRVAHADATGPLPVDPGSVDRLVATVAVGPPIPPSWLDALCVGGRLVTVLAGTSLLVTAERTDDGGALGRVAWDRAGFMPARHGPNHPPGAGTVLAEAAVGDGEDVSLGPYPVVDVENAWDLACMVALKAPGVEHAYREDDDGRRTALMAHPDGSWARATAAGDQRPTVHQSGPRRLWDLLDECRAYWLTHGELPVRGARVIVRPDGTTVLARGRWHHKVETR</sequence>
<dbReference type="GO" id="GO:0032259">
    <property type="term" value="P:methylation"/>
    <property type="evidence" value="ECO:0007669"/>
    <property type="project" value="UniProtKB-KW"/>
</dbReference>
<keyword evidence="2" id="KW-0489">Methyltransferase</keyword>
<accession>A0A4Y3R2I8</accession>
<dbReference type="Proteomes" id="UP000319210">
    <property type="component" value="Unassembled WGS sequence"/>
</dbReference>
<keyword evidence="3" id="KW-1185">Reference proteome</keyword>
<dbReference type="RefSeq" id="WP_086815173.1">
    <property type="nucleotide sequence ID" value="NZ_BJMM01000024.1"/>
</dbReference>
<dbReference type="Pfam" id="PF01135">
    <property type="entry name" value="PCMT"/>
    <property type="match status" value="1"/>
</dbReference>
<dbReference type="EMBL" id="BJMM01000024">
    <property type="protein sequence ID" value="GEB51801.1"/>
    <property type="molecule type" value="Genomic_DNA"/>
</dbReference>
<dbReference type="SUPFAM" id="SSF53335">
    <property type="entry name" value="S-adenosyl-L-methionine-dependent methyltransferases"/>
    <property type="match status" value="1"/>
</dbReference>
<protein>
    <submittedName>
        <fullName evidence="2">Protein-L-isoaspartate O-methyltransferase</fullName>
    </submittedName>
</protein>
<gene>
    <name evidence="2" type="primary">pcm_2</name>
    <name evidence="2" type="ORF">SCA03_43520</name>
</gene>
<dbReference type="AlphaFoldDB" id="A0A4Y3R2I8"/>
<feature type="region of interest" description="Disordered" evidence="1">
    <location>
        <begin position="78"/>
        <end position="97"/>
    </location>
</feature>
<comment type="caution">
    <text evidence="2">The sequence shown here is derived from an EMBL/GenBank/DDBJ whole genome shotgun (WGS) entry which is preliminary data.</text>
</comment>
<evidence type="ECO:0000313" key="2">
    <source>
        <dbReference type="EMBL" id="GEB51801.1"/>
    </source>
</evidence>
<evidence type="ECO:0000313" key="3">
    <source>
        <dbReference type="Proteomes" id="UP000319210"/>
    </source>
</evidence>
<proteinExistence type="predicted"/>
<feature type="compositionally biased region" description="Basic and acidic residues" evidence="1">
    <location>
        <begin position="78"/>
        <end position="88"/>
    </location>
</feature>
<evidence type="ECO:0000256" key="1">
    <source>
        <dbReference type="SAM" id="MobiDB-lite"/>
    </source>
</evidence>
<dbReference type="OrthoDB" id="3450072at2"/>
<dbReference type="CDD" id="cd02440">
    <property type="entry name" value="AdoMet_MTases"/>
    <property type="match status" value="1"/>
</dbReference>
<dbReference type="GO" id="GO:0008168">
    <property type="term" value="F:methyltransferase activity"/>
    <property type="evidence" value="ECO:0007669"/>
    <property type="project" value="UniProtKB-KW"/>
</dbReference>
<name>A0A4Y3R2I8_STRCI</name>
<dbReference type="Gene3D" id="3.40.50.150">
    <property type="entry name" value="Vaccinia Virus protein VP39"/>
    <property type="match status" value="1"/>
</dbReference>
<keyword evidence="2" id="KW-0808">Transferase</keyword>
<reference evidence="2 3" key="1">
    <citation type="submission" date="2019-06" db="EMBL/GenBank/DDBJ databases">
        <title>Whole genome shotgun sequence of Streptomyces cacaoi subsp. cacaoi NBRC 12748.</title>
        <authorList>
            <person name="Hosoyama A."/>
            <person name="Uohara A."/>
            <person name="Ohji S."/>
            <person name="Ichikawa N."/>
        </authorList>
    </citation>
    <scope>NUCLEOTIDE SEQUENCE [LARGE SCALE GENOMIC DNA]</scope>
    <source>
        <strain evidence="2 3">NBRC 12748</strain>
    </source>
</reference>